<sequence>MDNRTRREVGVGGPLRILHINSSISRRSGVTSVVMNYFRNVDRRRVIFDFYYYATPDETRRAEIESLGGRCFPGRAGKNILRIRKELATLLHEHPGQYPVVHLHDPVLARFIYPVLHRAGVRSMIVHSHSTAYSDSRLNSIRNQIVCRNMGRYSDVRLACSRSAGEFLFGAGQFEVLPNAVEVNRYRFDQRVRDAMRTELGLNGLKVVGHVGRFSEEKNHRFLVAVFEKLLALEPDCHLLLVGDGPLRGDIERLVGERGLSGSVTFLGDRSDVPALYQAMDVLMLPSRFEGLPMVGVESQCAGLPLVCSDRVPQEVSIGDCSFLALELGAGHWAQRVRDVLPQAGTEALRAQGVEQARSSGFDVAAEAGALSRRYLSLARGE</sequence>
<dbReference type="Pfam" id="PF13692">
    <property type="entry name" value="Glyco_trans_1_4"/>
    <property type="match status" value="1"/>
</dbReference>
<keyword evidence="2 4" id="KW-0808">Transferase</keyword>
<accession>A0A1L7RQK4</accession>
<dbReference type="GO" id="GO:0016757">
    <property type="term" value="F:glycosyltransferase activity"/>
    <property type="evidence" value="ECO:0007669"/>
    <property type="project" value="UniProtKB-KW"/>
</dbReference>
<dbReference type="InterPro" id="IPR028098">
    <property type="entry name" value="Glyco_trans_4-like_N"/>
</dbReference>
<dbReference type="PANTHER" id="PTHR45947">
    <property type="entry name" value="SULFOQUINOVOSYL TRANSFERASE SQD2"/>
    <property type="match status" value="1"/>
</dbReference>
<dbReference type="AlphaFoldDB" id="A0A1L7RQK4"/>
<dbReference type="Gene3D" id="3.40.50.2000">
    <property type="entry name" value="Glycogen Phosphorylase B"/>
    <property type="match status" value="2"/>
</dbReference>
<dbReference type="EMBL" id="LK995510">
    <property type="protein sequence ID" value="CED91443.1"/>
    <property type="molecule type" value="Genomic_DNA"/>
</dbReference>
<evidence type="ECO:0000259" key="3">
    <source>
        <dbReference type="Pfam" id="PF13439"/>
    </source>
</evidence>
<dbReference type="InterPro" id="IPR050194">
    <property type="entry name" value="Glycosyltransferase_grp1"/>
</dbReference>
<protein>
    <submittedName>
        <fullName evidence="4">Glycosyltransferase, group 1 protein</fullName>
    </submittedName>
</protein>
<dbReference type="Pfam" id="PF13439">
    <property type="entry name" value="Glyco_transf_4"/>
    <property type="match status" value="1"/>
</dbReference>
<dbReference type="GO" id="GO:1901137">
    <property type="term" value="P:carbohydrate derivative biosynthetic process"/>
    <property type="evidence" value="ECO:0007669"/>
    <property type="project" value="UniProtKB-ARBA"/>
</dbReference>
<evidence type="ECO:0000256" key="2">
    <source>
        <dbReference type="ARBA" id="ARBA00022679"/>
    </source>
</evidence>
<feature type="domain" description="Glycosyltransferase subfamily 4-like N-terminal" evidence="3">
    <location>
        <begin position="28"/>
        <end position="185"/>
    </location>
</feature>
<keyword evidence="1" id="KW-0328">Glycosyltransferase</keyword>
<dbReference type="RefSeq" id="WP_210580287.1">
    <property type="nucleotide sequence ID" value="NZ_LK995510.1"/>
</dbReference>
<proteinExistence type="predicted"/>
<dbReference type="PANTHER" id="PTHR45947:SF3">
    <property type="entry name" value="SULFOQUINOVOSYL TRANSFERASE SQD2"/>
    <property type="match status" value="1"/>
</dbReference>
<reference evidence="4" key="1">
    <citation type="submission" date="2014-07" db="EMBL/GenBank/DDBJ databases">
        <authorList>
            <person name="Zhang J.E."/>
            <person name="Yang H."/>
            <person name="Guo J."/>
            <person name="Deng Z."/>
            <person name="Luo H."/>
            <person name="Luo M."/>
            <person name="Zhao B."/>
        </authorList>
    </citation>
    <scope>NUCLEOTIDE SEQUENCE</scope>
    <source>
        <strain evidence="4">AM4</strain>
    </source>
</reference>
<gene>
    <name evidence="4" type="ORF">AAM4_1611</name>
</gene>
<evidence type="ECO:0000256" key="1">
    <source>
        <dbReference type="ARBA" id="ARBA00022676"/>
    </source>
</evidence>
<evidence type="ECO:0000313" key="4">
    <source>
        <dbReference type="EMBL" id="CED91443.1"/>
    </source>
</evidence>
<name>A0A1L7RQK4_9ACTO</name>
<organism evidence="4">
    <name type="scientific">Actinomyces succiniciruminis</name>
    <dbReference type="NCBI Taxonomy" id="1522002"/>
    <lineage>
        <taxon>Bacteria</taxon>
        <taxon>Bacillati</taxon>
        <taxon>Actinomycetota</taxon>
        <taxon>Actinomycetes</taxon>
        <taxon>Actinomycetales</taxon>
        <taxon>Actinomycetaceae</taxon>
        <taxon>Actinomyces</taxon>
    </lineage>
</organism>
<dbReference type="SUPFAM" id="SSF53756">
    <property type="entry name" value="UDP-Glycosyltransferase/glycogen phosphorylase"/>
    <property type="match status" value="1"/>
</dbReference>